<evidence type="ECO:0000256" key="5">
    <source>
        <dbReference type="ARBA" id="ARBA00022692"/>
    </source>
</evidence>
<evidence type="ECO:0000256" key="6">
    <source>
        <dbReference type="ARBA" id="ARBA00022989"/>
    </source>
</evidence>
<evidence type="ECO:0000313" key="10">
    <source>
        <dbReference type="Proteomes" id="UP001501469"/>
    </source>
</evidence>
<comment type="subcellular location">
    <subcellularLocation>
        <location evidence="1">Cell membrane</location>
        <topology evidence="1">Multi-pass membrane protein</topology>
    </subcellularLocation>
</comment>
<gene>
    <name evidence="9" type="ORF">GCM10022409_45220</name>
</gene>
<feature type="transmembrane region" description="Helical" evidence="8">
    <location>
        <begin position="100"/>
        <end position="119"/>
    </location>
</feature>
<dbReference type="InterPro" id="IPR037294">
    <property type="entry name" value="ABC_BtuC-like"/>
</dbReference>
<dbReference type="Gene3D" id="1.10.3470.10">
    <property type="entry name" value="ABC transporter involved in vitamin B12 uptake, BtuC"/>
    <property type="match status" value="1"/>
</dbReference>
<feature type="transmembrane region" description="Helical" evidence="8">
    <location>
        <begin position="289"/>
        <end position="311"/>
    </location>
</feature>
<reference evidence="10" key="1">
    <citation type="journal article" date="2019" name="Int. J. Syst. Evol. Microbiol.">
        <title>The Global Catalogue of Microorganisms (GCM) 10K type strain sequencing project: providing services to taxonomists for standard genome sequencing and annotation.</title>
        <authorList>
            <consortium name="The Broad Institute Genomics Platform"/>
            <consortium name="The Broad Institute Genome Sequencing Center for Infectious Disease"/>
            <person name="Wu L."/>
            <person name="Ma J."/>
        </authorList>
    </citation>
    <scope>NUCLEOTIDE SEQUENCE [LARGE SCALE GENOMIC DNA]</scope>
    <source>
        <strain evidence="10">JCM 17225</strain>
    </source>
</reference>
<dbReference type="PANTHER" id="PTHR30472">
    <property type="entry name" value="FERRIC ENTEROBACTIN TRANSPORT SYSTEM PERMEASE PROTEIN"/>
    <property type="match status" value="1"/>
</dbReference>
<keyword evidence="3" id="KW-0813">Transport</keyword>
<dbReference type="SUPFAM" id="SSF81345">
    <property type="entry name" value="ABC transporter involved in vitamin B12 uptake, BtuC"/>
    <property type="match status" value="1"/>
</dbReference>
<evidence type="ECO:0000256" key="4">
    <source>
        <dbReference type="ARBA" id="ARBA00022475"/>
    </source>
</evidence>
<dbReference type="Proteomes" id="UP001501469">
    <property type="component" value="Unassembled WGS sequence"/>
</dbReference>
<proteinExistence type="inferred from homology"/>
<sequence>MPNSSSIGDLAPRRPLWWLALGLLLLLALLVLGLHVGSYSTSYGFILNTFRHYDPADPAQLALVELRLPRLLLSVLAGASLSVSGYLLQTLVTNPLADPYLLGTASGASLGAIAAYVLVPSLTLMGVYLPPVAALAGAFGATVLVVALGTRQGKILPAPLLLAGVAVGALAAAIGSLLTFLAAPEGSLRSVVFWAFGSFERAGWSVLPYPAAVLGISLVVLAFLQKDLNLLLLGEERAAALGLPVAARRWLLVGLAAALTGGVVALCGPVGFVGLLVPHLTRGLLGTTGRYNLLGCAVLGGAFLLACDLLARLLYPPAGLPVGLVTALFGVPFFVYLLRKTT</sequence>
<dbReference type="PANTHER" id="PTHR30472:SF25">
    <property type="entry name" value="ABC TRANSPORTER PERMEASE PROTEIN MJ0876-RELATED"/>
    <property type="match status" value="1"/>
</dbReference>
<protein>
    <recommendedName>
        <fullName evidence="11">Iron ABC transporter permease</fullName>
    </recommendedName>
</protein>
<evidence type="ECO:0000256" key="7">
    <source>
        <dbReference type="ARBA" id="ARBA00023136"/>
    </source>
</evidence>
<dbReference type="CDD" id="cd06550">
    <property type="entry name" value="TM_ABC_iron-siderophores_like"/>
    <property type="match status" value="1"/>
</dbReference>
<dbReference type="Pfam" id="PF01032">
    <property type="entry name" value="FecCD"/>
    <property type="match status" value="1"/>
</dbReference>
<evidence type="ECO:0000256" key="1">
    <source>
        <dbReference type="ARBA" id="ARBA00004651"/>
    </source>
</evidence>
<keyword evidence="10" id="KW-1185">Reference proteome</keyword>
<feature type="transmembrane region" description="Helical" evidence="8">
    <location>
        <begin position="160"/>
        <end position="182"/>
    </location>
</feature>
<organism evidence="9 10">
    <name type="scientific">Hymenobacter glaciei</name>
    <dbReference type="NCBI Taxonomy" id="877209"/>
    <lineage>
        <taxon>Bacteria</taxon>
        <taxon>Pseudomonadati</taxon>
        <taxon>Bacteroidota</taxon>
        <taxon>Cytophagia</taxon>
        <taxon>Cytophagales</taxon>
        <taxon>Hymenobacteraceae</taxon>
        <taxon>Hymenobacter</taxon>
    </lineage>
</organism>
<feature type="transmembrane region" description="Helical" evidence="8">
    <location>
        <begin position="202"/>
        <end position="224"/>
    </location>
</feature>
<evidence type="ECO:0008006" key="11">
    <source>
        <dbReference type="Google" id="ProtNLM"/>
    </source>
</evidence>
<dbReference type="InterPro" id="IPR000522">
    <property type="entry name" value="ABC_transptr_permease_BtuC"/>
</dbReference>
<comment type="similarity">
    <text evidence="2">Belongs to the binding-protein-dependent transport system permease family. FecCD subfamily.</text>
</comment>
<name>A0ABP7UUH9_9BACT</name>
<keyword evidence="4" id="KW-1003">Cell membrane</keyword>
<evidence type="ECO:0000313" key="9">
    <source>
        <dbReference type="EMBL" id="GAA4053259.1"/>
    </source>
</evidence>
<keyword evidence="5 8" id="KW-0812">Transmembrane</keyword>
<evidence type="ECO:0000256" key="3">
    <source>
        <dbReference type="ARBA" id="ARBA00022448"/>
    </source>
</evidence>
<dbReference type="RefSeq" id="WP_345059190.1">
    <property type="nucleotide sequence ID" value="NZ_BAABDK010000034.1"/>
</dbReference>
<accession>A0ABP7UUH9</accession>
<keyword evidence="7 8" id="KW-0472">Membrane</keyword>
<evidence type="ECO:0000256" key="2">
    <source>
        <dbReference type="ARBA" id="ARBA00007935"/>
    </source>
</evidence>
<feature type="transmembrane region" description="Helical" evidence="8">
    <location>
        <begin position="250"/>
        <end position="277"/>
    </location>
</feature>
<feature type="transmembrane region" description="Helical" evidence="8">
    <location>
        <begin position="125"/>
        <end position="148"/>
    </location>
</feature>
<feature type="transmembrane region" description="Helical" evidence="8">
    <location>
        <begin position="68"/>
        <end position="88"/>
    </location>
</feature>
<evidence type="ECO:0000256" key="8">
    <source>
        <dbReference type="SAM" id="Phobius"/>
    </source>
</evidence>
<comment type="caution">
    <text evidence="9">The sequence shown here is derived from an EMBL/GenBank/DDBJ whole genome shotgun (WGS) entry which is preliminary data.</text>
</comment>
<feature type="transmembrane region" description="Helical" evidence="8">
    <location>
        <begin position="318"/>
        <end position="338"/>
    </location>
</feature>
<dbReference type="EMBL" id="BAABDK010000034">
    <property type="protein sequence ID" value="GAA4053259.1"/>
    <property type="molecule type" value="Genomic_DNA"/>
</dbReference>
<keyword evidence="6 8" id="KW-1133">Transmembrane helix</keyword>